<organism evidence="1 2">
    <name type="scientific">Tanacetum coccineum</name>
    <dbReference type="NCBI Taxonomy" id="301880"/>
    <lineage>
        <taxon>Eukaryota</taxon>
        <taxon>Viridiplantae</taxon>
        <taxon>Streptophyta</taxon>
        <taxon>Embryophyta</taxon>
        <taxon>Tracheophyta</taxon>
        <taxon>Spermatophyta</taxon>
        <taxon>Magnoliopsida</taxon>
        <taxon>eudicotyledons</taxon>
        <taxon>Gunneridae</taxon>
        <taxon>Pentapetalae</taxon>
        <taxon>asterids</taxon>
        <taxon>campanulids</taxon>
        <taxon>Asterales</taxon>
        <taxon>Asteraceae</taxon>
        <taxon>Asteroideae</taxon>
        <taxon>Anthemideae</taxon>
        <taxon>Anthemidinae</taxon>
        <taxon>Tanacetum</taxon>
    </lineage>
</organism>
<evidence type="ECO:0000313" key="1">
    <source>
        <dbReference type="EMBL" id="GJT65654.1"/>
    </source>
</evidence>
<keyword evidence="2" id="KW-1185">Reference proteome</keyword>
<sequence>MHKNITLNIKCLLGKEKNEAQNPSPSPPFIEMRRRTNRFWSGGVVEGITLDLRWRLWPSKEILNLCGELTLFSLDVSQVFNFFLQIGLTLIFATLEDLDLGLLGDVISEDDCGDDGEDENVFIIGERCNLGWMNIVKITSPRDV</sequence>
<evidence type="ECO:0000313" key="2">
    <source>
        <dbReference type="Proteomes" id="UP001151760"/>
    </source>
</evidence>
<proteinExistence type="predicted"/>
<reference evidence="1" key="2">
    <citation type="submission" date="2022-01" db="EMBL/GenBank/DDBJ databases">
        <authorList>
            <person name="Yamashiro T."/>
            <person name="Shiraishi A."/>
            <person name="Satake H."/>
            <person name="Nakayama K."/>
        </authorList>
    </citation>
    <scope>NUCLEOTIDE SEQUENCE</scope>
</reference>
<protein>
    <submittedName>
        <fullName evidence="1">Uncharacterized protein</fullName>
    </submittedName>
</protein>
<name>A0ABQ5FR54_9ASTR</name>
<dbReference type="Proteomes" id="UP001151760">
    <property type="component" value="Unassembled WGS sequence"/>
</dbReference>
<comment type="caution">
    <text evidence="1">The sequence shown here is derived from an EMBL/GenBank/DDBJ whole genome shotgun (WGS) entry which is preliminary data.</text>
</comment>
<dbReference type="EMBL" id="BQNB010017649">
    <property type="protein sequence ID" value="GJT65654.1"/>
    <property type="molecule type" value="Genomic_DNA"/>
</dbReference>
<accession>A0ABQ5FR54</accession>
<gene>
    <name evidence="1" type="ORF">Tco_1017134</name>
</gene>
<reference evidence="1" key="1">
    <citation type="journal article" date="2022" name="Int. J. Mol. Sci.">
        <title>Draft Genome of Tanacetum Coccineum: Genomic Comparison of Closely Related Tanacetum-Family Plants.</title>
        <authorList>
            <person name="Yamashiro T."/>
            <person name="Shiraishi A."/>
            <person name="Nakayama K."/>
            <person name="Satake H."/>
        </authorList>
    </citation>
    <scope>NUCLEOTIDE SEQUENCE</scope>
</reference>